<dbReference type="Gene3D" id="2.40.160.210">
    <property type="entry name" value="Acyl-CoA thioesterase, double hotdog domain"/>
    <property type="match status" value="2"/>
</dbReference>
<dbReference type="Pfam" id="PF13622">
    <property type="entry name" value="4HBT_3"/>
    <property type="match status" value="1"/>
</dbReference>
<dbReference type="STRING" id="1328760.A0A165IAH0"/>
<proteinExistence type="predicted"/>
<feature type="domain" description="Acyl-CoA thioesterase-like C-terminal" evidence="2">
    <location>
        <begin position="173"/>
        <end position="309"/>
    </location>
</feature>
<dbReference type="EMBL" id="KV407456">
    <property type="protein sequence ID" value="KZF24623.1"/>
    <property type="molecule type" value="Genomic_DNA"/>
</dbReference>
<dbReference type="PANTHER" id="PTHR38110">
    <property type="entry name" value="CHROMOSOME 23, WHOLE GENOME SHOTGUN SEQUENCE"/>
    <property type="match status" value="1"/>
</dbReference>
<dbReference type="AlphaFoldDB" id="A0A165IAH0"/>
<evidence type="ECO:0000313" key="4">
    <source>
        <dbReference type="Proteomes" id="UP000076632"/>
    </source>
</evidence>
<dbReference type="InParanoid" id="A0A165IAH0"/>
<sequence length="329" mass="37196">MSSFREATAVTPVDSHTYAAQLYNEWCIGSVPHGGFVTALFLNVAQAHFHGTLASQNQPHTITFHLEFLRRTHVGPARFTVKDVKLGSRTSTIHITMAQDDREEVVAYATNSNFALETGPSLPTHWALHPAPDRVDLSKLRAGQDANWEELRDLPYAEFRKALTQIRMFLPRWGQKMKSLSDEWICFRNGEKFTNASVGYVCDAWPQVIESYRARETETKQANDQAKGILPSLSSGTDPDELLSPSRRLWYPTVLLNLDIKKPLPEEGVEWLFARVQAKQIQNGRYDVEIVILDETGDIVALSHHVCLILGAERNMAARKKNTNRETKL</sequence>
<evidence type="ECO:0000259" key="1">
    <source>
        <dbReference type="Pfam" id="PF13622"/>
    </source>
</evidence>
<dbReference type="InterPro" id="IPR049450">
    <property type="entry name" value="ACOT8-like_C"/>
</dbReference>
<dbReference type="GeneID" id="28897342"/>
<keyword evidence="4" id="KW-1185">Reference proteome</keyword>
<name>A0A165IAH0_XYLHT</name>
<feature type="domain" description="Acyl-CoA thioesterase-like N-terminal HotDog" evidence="1">
    <location>
        <begin position="25"/>
        <end position="111"/>
    </location>
</feature>
<dbReference type="Proteomes" id="UP000076632">
    <property type="component" value="Unassembled WGS sequence"/>
</dbReference>
<dbReference type="OMA" id="CDMFITP"/>
<dbReference type="Pfam" id="PF20789">
    <property type="entry name" value="4HBT_3C"/>
    <property type="match status" value="1"/>
</dbReference>
<dbReference type="InterPro" id="IPR029069">
    <property type="entry name" value="HotDog_dom_sf"/>
</dbReference>
<accession>A0A165IAH0</accession>
<gene>
    <name evidence="3" type="ORF">L228DRAFT_245601</name>
</gene>
<evidence type="ECO:0000313" key="3">
    <source>
        <dbReference type="EMBL" id="KZF24623.1"/>
    </source>
</evidence>
<evidence type="ECO:0008006" key="5">
    <source>
        <dbReference type="Google" id="ProtNLM"/>
    </source>
</evidence>
<organism evidence="3 4">
    <name type="scientific">Xylona heveae (strain CBS 132557 / TC161)</name>
    <dbReference type="NCBI Taxonomy" id="1328760"/>
    <lineage>
        <taxon>Eukaryota</taxon>
        <taxon>Fungi</taxon>
        <taxon>Dikarya</taxon>
        <taxon>Ascomycota</taxon>
        <taxon>Pezizomycotina</taxon>
        <taxon>Xylonomycetes</taxon>
        <taxon>Xylonales</taxon>
        <taxon>Xylonaceae</taxon>
        <taxon>Xylona</taxon>
    </lineage>
</organism>
<evidence type="ECO:0000259" key="2">
    <source>
        <dbReference type="Pfam" id="PF20789"/>
    </source>
</evidence>
<dbReference type="InterPro" id="IPR052389">
    <property type="entry name" value="Sec_Metab_Biosynth-Assoc"/>
</dbReference>
<dbReference type="InterPro" id="IPR049449">
    <property type="entry name" value="TesB_ACOT8-like_N"/>
</dbReference>
<dbReference type="PANTHER" id="PTHR38110:SF1">
    <property type="entry name" value="THIOESTERASE DOMAIN-CONTAINING PROTEIN"/>
    <property type="match status" value="1"/>
</dbReference>
<dbReference type="OrthoDB" id="2532955at2759"/>
<dbReference type="InterPro" id="IPR042171">
    <property type="entry name" value="Acyl-CoA_hotdog"/>
</dbReference>
<protein>
    <recommendedName>
        <fullName evidence="5">Thioesterase family protein</fullName>
    </recommendedName>
</protein>
<reference evidence="3 4" key="1">
    <citation type="journal article" date="2016" name="Fungal Biol.">
        <title>The genome of Xylona heveae provides a window into fungal endophytism.</title>
        <authorList>
            <person name="Gazis R."/>
            <person name="Kuo A."/>
            <person name="Riley R."/>
            <person name="LaButti K."/>
            <person name="Lipzen A."/>
            <person name="Lin J."/>
            <person name="Amirebrahimi M."/>
            <person name="Hesse C.N."/>
            <person name="Spatafora J.W."/>
            <person name="Henrissat B."/>
            <person name="Hainaut M."/>
            <person name="Grigoriev I.V."/>
            <person name="Hibbett D.S."/>
        </authorList>
    </citation>
    <scope>NUCLEOTIDE SEQUENCE [LARGE SCALE GENOMIC DNA]</scope>
    <source>
        <strain evidence="3 4">TC161</strain>
    </source>
</reference>
<dbReference type="RefSeq" id="XP_018190178.1">
    <property type="nucleotide sequence ID" value="XM_018332205.1"/>
</dbReference>
<dbReference type="SUPFAM" id="SSF54637">
    <property type="entry name" value="Thioesterase/thiol ester dehydrase-isomerase"/>
    <property type="match status" value="2"/>
</dbReference>